<dbReference type="AlphaFoldDB" id="K0IN82"/>
<sequence>MNEVFVEVTRKGCVMIPKAFREKHHIEGKALLVDTKEGVLIKSILDPLTEKGSLKKLFAGRTTKQLLREARFEEEKA</sequence>
<dbReference type="InterPro" id="IPR037914">
    <property type="entry name" value="SpoVT-AbrB_sf"/>
</dbReference>
<dbReference type="InParanoid" id="K0IN82"/>
<organism evidence="1 2">
    <name type="scientific">Nitrososphaera gargensis (strain Ga9.2)</name>
    <dbReference type="NCBI Taxonomy" id="1237085"/>
    <lineage>
        <taxon>Archaea</taxon>
        <taxon>Nitrososphaerota</taxon>
        <taxon>Nitrososphaeria</taxon>
        <taxon>Nitrososphaerales</taxon>
        <taxon>Nitrososphaeraceae</taxon>
        <taxon>Nitrososphaera</taxon>
    </lineage>
</organism>
<evidence type="ECO:0000313" key="1">
    <source>
        <dbReference type="EMBL" id="AFU58919.1"/>
    </source>
</evidence>
<dbReference type="BioCyc" id="CNIT1237085:G1324-1985-MONOMER"/>
<gene>
    <name evidence="1" type="ordered locus">Ngar_c19870</name>
</gene>
<dbReference type="Proteomes" id="UP000008037">
    <property type="component" value="Chromosome"/>
</dbReference>
<dbReference type="EMBL" id="CP002408">
    <property type="protein sequence ID" value="AFU58919.1"/>
    <property type="molecule type" value="Genomic_DNA"/>
</dbReference>
<dbReference type="SUPFAM" id="SSF89447">
    <property type="entry name" value="AbrB/MazE/MraZ-like"/>
    <property type="match status" value="1"/>
</dbReference>
<dbReference type="KEGG" id="nga:Ngar_c19870"/>
<name>K0IN82_NITGG</name>
<dbReference type="HOGENOM" id="CLU_182718_0_0_2"/>
<accession>K0IN82</accession>
<keyword evidence="2" id="KW-1185">Reference proteome</keyword>
<proteinExistence type="predicted"/>
<reference evidence="1 2" key="1">
    <citation type="journal article" date="2012" name="Environ. Microbiol.">
        <title>The genome of the ammonia-oxidizing Candidatus Nitrososphaera gargensis: insights into metabolic versatility and environmental adaptations.</title>
        <authorList>
            <person name="Spang A."/>
            <person name="Poehlein A."/>
            <person name="Offre P."/>
            <person name="Zumbragel S."/>
            <person name="Haider S."/>
            <person name="Rychlik N."/>
            <person name="Nowka B."/>
            <person name="Schmeisser C."/>
            <person name="Lebedeva E.V."/>
            <person name="Rattei T."/>
            <person name="Bohm C."/>
            <person name="Schmid M."/>
            <person name="Galushko A."/>
            <person name="Hatzenpichler R."/>
            <person name="Weinmaier T."/>
            <person name="Daniel R."/>
            <person name="Schleper C."/>
            <person name="Spieck E."/>
            <person name="Streit W."/>
            <person name="Wagner M."/>
        </authorList>
    </citation>
    <scope>NUCLEOTIDE SEQUENCE [LARGE SCALE GENOMIC DNA]</scope>
    <source>
        <strain evidence="2">Ga9.2</strain>
    </source>
</reference>
<dbReference type="STRING" id="1237085.Ngar_c19870"/>
<evidence type="ECO:0008006" key="3">
    <source>
        <dbReference type="Google" id="ProtNLM"/>
    </source>
</evidence>
<evidence type="ECO:0000313" key="2">
    <source>
        <dbReference type="Proteomes" id="UP000008037"/>
    </source>
</evidence>
<protein>
    <recommendedName>
        <fullName evidence="3">SpoVT-AbrB domain-containing protein</fullName>
    </recommendedName>
</protein>